<organism evidence="2">
    <name type="scientific">Actinobacillus pleuropneumoniae serovar 8 str. 405</name>
    <dbReference type="NCBI Taxonomy" id="754257"/>
    <lineage>
        <taxon>Bacteria</taxon>
        <taxon>Pseudomonadati</taxon>
        <taxon>Pseudomonadota</taxon>
        <taxon>Gammaproteobacteria</taxon>
        <taxon>Pasteurellales</taxon>
        <taxon>Pasteurellaceae</taxon>
        <taxon>Actinobacillus</taxon>
    </lineage>
</organism>
<accession>A0A059WCS6</accession>
<dbReference type="InterPro" id="IPR029044">
    <property type="entry name" value="Nucleotide-diphossugar_trans"/>
</dbReference>
<reference evidence="2" key="1">
    <citation type="journal article" date="2014" name="J. Clin. Microbiol.">
        <title>Multiplex PCR Assay for Unequivocal Differentiation of Actinobacillus pleuropneumoniae Serovars 1 to 3, 5 to 8, 10, and 12.</title>
        <authorList>
            <consortium name="BRaDP1T consortium"/>
            <person name="Bosse J.T."/>
            <person name="Li Y."/>
            <person name="Angen O."/>
            <person name="Weinert L.A."/>
            <person name="Chaudhuri R.R."/>
            <person name="Holden M.T."/>
            <person name="Williamson S.M."/>
            <person name="Maskell D.J."/>
            <person name="Tucker A.W."/>
            <person name="Wren B.W."/>
            <person name="Rycroft A.N."/>
            <person name="Langford P.R."/>
        </authorList>
    </citation>
    <scope>NUCLEOTIDE SEQUENCE</scope>
    <source>
        <strain evidence="2">405</strain>
    </source>
</reference>
<keyword evidence="2" id="KW-0808">Transferase</keyword>
<dbReference type="RefSeq" id="WP_039709329.1">
    <property type="nucleotide sequence ID" value="NZ_CP031866.1"/>
</dbReference>
<gene>
    <name evidence="2" type="primary">cpsE</name>
</gene>
<feature type="domain" description="Glycosyltransferase 2-like" evidence="1">
    <location>
        <begin position="19"/>
        <end position="176"/>
    </location>
</feature>
<protein>
    <submittedName>
        <fullName evidence="2">Glycosyltransferase CpsE</fullName>
    </submittedName>
</protein>
<dbReference type="CDD" id="cd00761">
    <property type="entry name" value="Glyco_tranf_GTA_type"/>
    <property type="match status" value="1"/>
</dbReference>
<dbReference type="AlphaFoldDB" id="A0A059WCS6"/>
<proteinExistence type="predicted"/>
<evidence type="ECO:0000313" key="2">
    <source>
        <dbReference type="EMBL" id="AIA09392.1"/>
    </source>
</evidence>
<dbReference type="PANTHER" id="PTHR22916">
    <property type="entry name" value="GLYCOSYLTRANSFERASE"/>
    <property type="match status" value="1"/>
</dbReference>
<dbReference type="Gene3D" id="3.90.550.10">
    <property type="entry name" value="Spore Coat Polysaccharide Biosynthesis Protein SpsA, Chain A"/>
    <property type="match status" value="1"/>
</dbReference>
<name>A0A059WCS6_ACTPL</name>
<dbReference type="PANTHER" id="PTHR22916:SF3">
    <property type="entry name" value="UDP-GLCNAC:BETAGAL BETA-1,3-N-ACETYLGLUCOSAMINYLTRANSFERASE-LIKE PROTEIN 1"/>
    <property type="match status" value="1"/>
</dbReference>
<dbReference type="Pfam" id="PF00535">
    <property type="entry name" value="Glycos_transf_2"/>
    <property type="match status" value="1"/>
</dbReference>
<sequence>MKLLKKLFGRNKLEQPLISILVPCYNSRKTLPATLKSIQQSNYKNLDVMIVDDGHEVTVEDIVSSFNDPRFRYFYKKNEGLGLTRNFGIDNAKGEFIFFLDSDDLIYPDAFSNLINYMLENNLDVVSGVTVRRDFETNVESEWCRALYRSKKISTFENRLSLFDDALSTNKLYRLSMLREKDIRFETGLYEDKVFTAKLYSLVDRIGLIDNRVYIWFIYGSQTSISTSKSVSNFKGRMAAINNLWQYIPEMRKTYQIAFYMNHDLLIYLREFEFYSEEEKNEIYNIAYEFIHRHKKYIYNRLIPNSWNRTCLDALCEGNKEKFIYTANTLSKVFQEELSRKQRV</sequence>
<evidence type="ECO:0000259" key="1">
    <source>
        <dbReference type="Pfam" id="PF00535"/>
    </source>
</evidence>
<dbReference type="SUPFAM" id="SSF53448">
    <property type="entry name" value="Nucleotide-diphospho-sugar transferases"/>
    <property type="match status" value="1"/>
</dbReference>
<dbReference type="GO" id="GO:0016758">
    <property type="term" value="F:hexosyltransferase activity"/>
    <property type="evidence" value="ECO:0007669"/>
    <property type="project" value="UniProtKB-ARBA"/>
</dbReference>
<dbReference type="EMBL" id="KJ685493">
    <property type="protein sequence ID" value="AIA09392.1"/>
    <property type="molecule type" value="Genomic_DNA"/>
</dbReference>
<dbReference type="InterPro" id="IPR001173">
    <property type="entry name" value="Glyco_trans_2-like"/>
</dbReference>